<protein>
    <submittedName>
        <fullName evidence="1">Uncharacterized protein</fullName>
    </submittedName>
</protein>
<sequence length="136" mass="15241">MADCKQLTKTLMTRFVTPSAFDGIKSMLEVQYKLPYNILANKDIHVGEECQKFISNKEKNGLYDFKLKGFYSNVKEFFTVSVDYLLKPLPLSGPVLTKQSITEPASLPESSSNSNRFLAQKYPVFIAANSSLDTGL</sequence>
<evidence type="ECO:0000313" key="2">
    <source>
        <dbReference type="Proteomes" id="UP000762676"/>
    </source>
</evidence>
<proteinExistence type="predicted"/>
<name>A0AAV4ES69_9GAST</name>
<accession>A0AAV4ES69</accession>
<comment type="caution">
    <text evidence="1">The sequence shown here is derived from an EMBL/GenBank/DDBJ whole genome shotgun (WGS) entry which is preliminary data.</text>
</comment>
<gene>
    <name evidence="1" type="ORF">ElyMa_000169100</name>
</gene>
<dbReference type="EMBL" id="BMAT01000326">
    <property type="protein sequence ID" value="GFR64012.1"/>
    <property type="molecule type" value="Genomic_DNA"/>
</dbReference>
<reference evidence="1 2" key="1">
    <citation type="journal article" date="2021" name="Elife">
        <title>Chloroplast acquisition without the gene transfer in kleptoplastic sea slugs, Plakobranchus ocellatus.</title>
        <authorList>
            <person name="Maeda T."/>
            <person name="Takahashi S."/>
            <person name="Yoshida T."/>
            <person name="Shimamura S."/>
            <person name="Takaki Y."/>
            <person name="Nagai Y."/>
            <person name="Toyoda A."/>
            <person name="Suzuki Y."/>
            <person name="Arimoto A."/>
            <person name="Ishii H."/>
            <person name="Satoh N."/>
            <person name="Nishiyama T."/>
            <person name="Hasebe M."/>
            <person name="Maruyama T."/>
            <person name="Minagawa J."/>
            <person name="Obokata J."/>
            <person name="Shigenobu S."/>
        </authorList>
    </citation>
    <scope>NUCLEOTIDE SEQUENCE [LARGE SCALE GENOMIC DNA]</scope>
</reference>
<organism evidence="1 2">
    <name type="scientific">Elysia marginata</name>
    <dbReference type="NCBI Taxonomy" id="1093978"/>
    <lineage>
        <taxon>Eukaryota</taxon>
        <taxon>Metazoa</taxon>
        <taxon>Spiralia</taxon>
        <taxon>Lophotrochozoa</taxon>
        <taxon>Mollusca</taxon>
        <taxon>Gastropoda</taxon>
        <taxon>Heterobranchia</taxon>
        <taxon>Euthyneura</taxon>
        <taxon>Panpulmonata</taxon>
        <taxon>Sacoglossa</taxon>
        <taxon>Placobranchoidea</taxon>
        <taxon>Plakobranchidae</taxon>
        <taxon>Elysia</taxon>
    </lineage>
</organism>
<dbReference type="AlphaFoldDB" id="A0AAV4ES69"/>
<evidence type="ECO:0000313" key="1">
    <source>
        <dbReference type="EMBL" id="GFR64012.1"/>
    </source>
</evidence>
<dbReference type="Proteomes" id="UP000762676">
    <property type="component" value="Unassembled WGS sequence"/>
</dbReference>
<keyword evidence="2" id="KW-1185">Reference proteome</keyword>